<proteinExistence type="predicted"/>
<dbReference type="AlphaFoldDB" id="A0A090YR88"/>
<keyword evidence="3" id="KW-0449">Lipoprotein</keyword>
<dbReference type="GeneID" id="77010771"/>
<evidence type="ECO:0000256" key="1">
    <source>
        <dbReference type="SAM" id="MobiDB-lite"/>
    </source>
</evidence>
<keyword evidence="2" id="KW-0732">Signal</keyword>
<protein>
    <submittedName>
        <fullName evidence="3">Putative lipoprotein</fullName>
    </submittedName>
</protein>
<feature type="signal peptide" evidence="2">
    <location>
        <begin position="1"/>
        <end position="20"/>
    </location>
</feature>
<comment type="caution">
    <text evidence="3">The sequence shown here is derived from an EMBL/GenBank/DDBJ whole genome shotgun (WGS) entry which is preliminary data.</text>
</comment>
<evidence type="ECO:0000313" key="4">
    <source>
        <dbReference type="EMBL" id="MUG21144.1"/>
    </source>
</evidence>
<organism evidence="3 5">
    <name type="scientific">Paenibacillus macerans</name>
    <name type="common">Bacillus macerans</name>
    <dbReference type="NCBI Taxonomy" id="44252"/>
    <lineage>
        <taxon>Bacteria</taxon>
        <taxon>Bacillati</taxon>
        <taxon>Bacillota</taxon>
        <taxon>Bacilli</taxon>
        <taxon>Bacillales</taxon>
        <taxon>Paenibacillaceae</taxon>
        <taxon>Paenibacillus</taxon>
    </lineage>
</organism>
<evidence type="ECO:0000313" key="6">
    <source>
        <dbReference type="Proteomes" id="UP000442469"/>
    </source>
</evidence>
<name>A0A090YR88_PAEMA</name>
<evidence type="ECO:0000313" key="3">
    <source>
        <dbReference type="EMBL" id="KFM94595.1"/>
    </source>
</evidence>
<feature type="chain" id="PRO_5038207591" evidence="2">
    <location>
        <begin position="21"/>
        <end position="532"/>
    </location>
</feature>
<dbReference type="Proteomes" id="UP000029278">
    <property type="component" value="Unassembled WGS sequence"/>
</dbReference>
<dbReference type="OrthoDB" id="9772442at2"/>
<dbReference type="EMBL" id="JMQA01000047">
    <property type="protein sequence ID" value="KFM94595.1"/>
    <property type="molecule type" value="Genomic_DNA"/>
</dbReference>
<dbReference type="HOGENOM" id="CLU_511749_0_0_9"/>
<reference evidence="3 5" key="1">
    <citation type="submission" date="2014-04" db="EMBL/GenBank/DDBJ databases">
        <authorList>
            <person name="Bishop-Lilly K.A."/>
            <person name="Broomall S.M."/>
            <person name="Chain P.S."/>
            <person name="Chertkov O."/>
            <person name="Coyne S.R."/>
            <person name="Daligault H.E."/>
            <person name="Davenport K.W."/>
            <person name="Erkkila T."/>
            <person name="Frey K.G."/>
            <person name="Gibbons H.S."/>
            <person name="Gu W."/>
            <person name="Jaissle J."/>
            <person name="Johnson S.L."/>
            <person name="Koroleva G.I."/>
            <person name="Ladner J.T."/>
            <person name="Lo C.-C."/>
            <person name="Minogue T.D."/>
            <person name="Munk C."/>
            <person name="Palacios G.F."/>
            <person name="Redden C.L."/>
            <person name="Rosenzweig C.N."/>
            <person name="Scholz M.B."/>
            <person name="Teshima H."/>
            <person name="Xu Y."/>
        </authorList>
    </citation>
    <scope>NUCLEOTIDE SEQUENCE [LARGE SCALE GENOMIC DNA]</scope>
    <source>
        <strain evidence="3 5">8244</strain>
    </source>
</reference>
<accession>A0A090YR88</accession>
<dbReference type="EMBL" id="WNZZ01000001">
    <property type="protein sequence ID" value="MUG21144.1"/>
    <property type="molecule type" value="Genomic_DNA"/>
</dbReference>
<dbReference type="PROSITE" id="PS51257">
    <property type="entry name" value="PROKAR_LIPOPROTEIN"/>
    <property type="match status" value="1"/>
</dbReference>
<dbReference type="STRING" id="44252.DJ90_1399"/>
<sequence length="532" mass="59950">MKFKSMILVLITLCLFTLTACEPKTSQSGGEKAGSNTNIPTDTETFGTDSSYDLNNPVFLKKFIAYFDMDKDMLIEKLAQDYEELPIEETDSDTGLTSLKLEKAGMIFHLTGDDGVPVSHVDINGASPIHYTEARSNMSFSDIMKRAGETMILAEPSTENEDRKQFSIIYPLQGVSVVFIADNVYDNSSKMKVSSWGYYDVEPTLLSPREIHTLYGLFTIPETWVGRISLEDLVNKQVISFLNERGSFPLIQIESLNLTEWNDLKPNQRDSYQIVSKGDDWVVVAKILSQEPSNKEDAQVYQSMQKEVKGMLATFKPDNQEDESNGSNNIASYSCNNENMAELTQVGQVSQIFEKFSLEKWEDQSEAGMDEAYSEFGKCFTTKVNEMVADDGTLNNLVNKLRANISDLNSDWYEYQYYLNGGGTMWSHMSTRQGSMIDAAIYGHLVQLQSNEGQRANKEKYSELLQQLSEYREHYNQTSAQAMNDEDQTSLEEVSERLVSSYDRLATVLKGIAPNQAGVDLLQFLVGYDEGE</sequence>
<reference evidence="4 6" key="2">
    <citation type="submission" date="2019-11" db="EMBL/GenBank/DDBJ databases">
        <title>Draft genome sequences of five Paenibacillus species of dairy origin.</title>
        <authorList>
            <person name="Olajide A.M."/>
            <person name="Chen S."/>
            <person name="Lapointe G."/>
        </authorList>
    </citation>
    <scope>NUCLEOTIDE SEQUENCE [LARGE SCALE GENOMIC DNA]</scope>
    <source>
        <strain evidence="4 6">3CT49</strain>
    </source>
</reference>
<evidence type="ECO:0000313" key="5">
    <source>
        <dbReference type="Proteomes" id="UP000029278"/>
    </source>
</evidence>
<keyword evidence="5" id="KW-1185">Reference proteome</keyword>
<feature type="region of interest" description="Disordered" evidence="1">
    <location>
        <begin position="25"/>
        <end position="48"/>
    </location>
</feature>
<gene>
    <name evidence="3" type="ORF">DJ90_1399</name>
    <name evidence="4" type="ORF">GNQ08_01680</name>
</gene>
<dbReference type="RefSeq" id="WP_036618772.1">
    <property type="nucleotide sequence ID" value="NZ_BGML01000004.1"/>
</dbReference>
<dbReference type="PATRIC" id="fig|44252.3.peg.5680"/>
<dbReference type="Proteomes" id="UP000442469">
    <property type="component" value="Unassembled WGS sequence"/>
</dbReference>
<evidence type="ECO:0000256" key="2">
    <source>
        <dbReference type="SAM" id="SignalP"/>
    </source>
</evidence>